<organism evidence="2 3">
    <name type="scientific">Candidatus Marimicrobium litorale</name>
    <dbReference type="NCBI Taxonomy" id="2518991"/>
    <lineage>
        <taxon>Bacteria</taxon>
        <taxon>Pseudomonadati</taxon>
        <taxon>Pseudomonadota</taxon>
        <taxon>Gammaproteobacteria</taxon>
        <taxon>Cellvibrionales</taxon>
        <taxon>Halieaceae</taxon>
        <taxon>Marimicrobium</taxon>
    </lineage>
</organism>
<proteinExistence type="predicted"/>
<dbReference type="RefSeq" id="WP_279250141.1">
    <property type="nucleotide sequence ID" value="NZ_SHNO01000001.1"/>
</dbReference>
<evidence type="ECO:0000313" key="3">
    <source>
        <dbReference type="Proteomes" id="UP001143304"/>
    </source>
</evidence>
<feature type="transmembrane region" description="Helical" evidence="1">
    <location>
        <begin position="7"/>
        <end position="31"/>
    </location>
</feature>
<evidence type="ECO:0000313" key="2">
    <source>
        <dbReference type="EMBL" id="MCX2978444.1"/>
    </source>
</evidence>
<reference evidence="2" key="1">
    <citation type="submission" date="2019-02" db="EMBL/GenBank/DDBJ databases">
        <authorList>
            <person name="Li S.-H."/>
        </authorList>
    </citation>
    <scope>NUCLEOTIDE SEQUENCE</scope>
    <source>
        <strain evidence="2">IMCC11814</strain>
    </source>
</reference>
<feature type="transmembrane region" description="Helical" evidence="1">
    <location>
        <begin position="37"/>
        <end position="57"/>
    </location>
</feature>
<feature type="transmembrane region" description="Helical" evidence="1">
    <location>
        <begin position="69"/>
        <end position="91"/>
    </location>
</feature>
<accession>A0ABT3T838</accession>
<dbReference type="EMBL" id="SHNO01000001">
    <property type="protein sequence ID" value="MCX2978444.1"/>
    <property type="molecule type" value="Genomic_DNA"/>
</dbReference>
<keyword evidence="1" id="KW-0472">Membrane</keyword>
<keyword evidence="1" id="KW-0812">Transmembrane</keyword>
<keyword evidence="3" id="KW-1185">Reference proteome</keyword>
<sequence length="133" mass="14482">MLQKFVWWTGLSDFLVGAGTWAGAIGIAMAAEPLKGQFVPLITLGTFLMMAAALLMWSSHDMTNRAPVFFWQGLVRLSAICAVLYAVPNLLAESWEYWLLAIDLPIGLVYVFGAMKVTGCSIPQLLACKTAPN</sequence>
<dbReference type="Proteomes" id="UP001143304">
    <property type="component" value="Unassembled WGS sequence"/>
</dbReference>
<comment type="caution">
    <text evidence="2">The sequence shown here is derived from an EMBL/GenBank/DDBJ whole genome shotgun (WGS) entry which is preliminary data.</text>
</comment>
<name>A0ABT3T838_9GAMM</name>
<gene>
    <name evidence="2" type="ORF">EYC82_13845</name>
</gene>
<keyword evidence="1" id="KW-1133">Transmembrane helix</keyword>
<evidence type="ECO:0000256" key="1">
    <source>
        <dbReference type="SAM" id="Phobius"/>
    </source>
</evidence>
<feature type="transmembrane region" description="Helical" evidence="1">
    <location>
        <begin position="97"/>
        <end position="115"/>
    </location>
</feature>
<protein>
    <submittedName>
        <fullName evidence="2">Uncharacterized protein</fullName>
    </submittedName>
</protein>